<dbReference type="SMART" id="SM00871">
    <property type="entry name" value="AraC_E_bind"/>
    <property type="match status" value="1"/>
</dbReference>
<dbReference type="PROSITE" id="PS01124">
    <property type="entry name" value="HTH_ARAC_FAMILY_2"/>
    <property type="match status" value="1"/>
</dbReference>
<dbReference type="InterPro" id="IPR010499">
    <property type="entry name" value="AraC_E-bd"/>
</dbReference>
<feature type="domain" description="HTH araC/xylS-type" evidence="4">
    <location>
        <begin position="20"/>
        <end position="121"/>
    </location>
</feature>
<dbReference type="InterPro" id="IPR009057">
    <property type="entry name" value="Homeodomain-like_sf"/>
</dbReference>
<dbReference type="PANTHER" id="PTHR40055">
    <property type="entry name" value="TRANSCRIPTIONAL REGULATOR YGIV-RELATED"/>
    <property type="match status" value="1"/>
</dbReference>
<dbReference type="SUPFAM" id="SSF46689">
    <property type="entry name" value="Homeodomain-like"/>
    <property type="match status" value="2"/>
</dbReference>
<evidence type="ECO:0000259" key="4">
    <source>
        <dbReference type="PROSITE" id="PS01124"/>
    </source>
</evidence>
<accession>A0ABX7M587</accession>
<sequence>MPRIEDKRHDKAAAFAQRMNRVLDFIDTHLAETEPLRLEALASVAAFSPFHFHRIFRAWTGETLQDFIRHRRLEKAGGQLVHNPAVTVQIVAQHCGFTSAEAFSRAFSQHFGMSPSAWRSGGYRHWDPVQGRACDDRPCAGLDVRMRWEPDRTVAYFRLSGSYQETPDEAWSTCMDWIRANHLEGQPRFGMALDDPLITPPVRCRYDACVLLPDGWEPRGERISRKKIEGGLYACLAYAGPRAGIAAAWLSMLSEWLPNSGHGLSEEPFVEHYAPQVTPTGDPISVELCMPLSE</sequence>
<dbReference type="RefSeq" id="WP_172203453.1">
    <property type="nucleotide sequence ID" value="NZ_CP071060.1"/>
</dbReference>
<organism evidence="5 6">
    <name type="scientific">Niveibacterium microcysteis</name>
    <dbReference type="NCBI Taxonomy" id="2811415"/>
    <lineage>
        <taxon>Bacteria</taxon>
        <taxon>Pseudomonadati</taxon>
        <taxon>Pseudomonadota</taxon>
        <taxon>Betaproteobacteria</taxon>
        <taxon>Rhodocyclales</taxon>
        <taxon>Rhodocyclaceae</taxon>
        <taxon>Niveibacterium</taxon>
    </lineage>
</organism>
<proteinExistence type="predicted"/>
<evidence type="ECO:0000256" key="1">
    <source>
        <dbReference type="ARBA" id="ARBA00023015"/>
    </source>
</evidence>
<keyword evidence="2" id="KW-0238">DNA-binding</keyword>
<evidence type="ECO:0000313" key="5">
    <source>
        <dbReference type="EMBL" id="QSI76571.1"/>
    </source>
</evidence>
<evidence type="ECO:0000313" key="6">
    <source>
        <dbReference type="Proteomes" id="UP000663570"/>
    </source>
</evidence>
<gene>
    <name evidence="5" type="ORF">JY500_19255</name>
</gene>
<evidence type="ECO:0000256" key="3">
    <source>
        <dbReference type="ARBA" id="ARBA00023163"/>
    </source>
</evidence>
<keyword evidence="1" id="KW-0805">Transcription regulation</keyword>
<dbReference type="InterPro" id="IPR050908">
    <property type="entry name" value="SmbC-like"/>
</dbReference>
<dbReference type="PRINTS" id="PR00032">
    <property type="entry name" value="HTHARAC"/>
</dbReference>
<dbReference type="PANTHER" id="PTHR40055:SF1">
    <property type="entry name" value="TRANSCRIPTIONAL REGULATOR YGIV-RELATED"/>
    <property type="match status" value="1"/>
</dbReference>
<dbReference type="Gene3D" id="1.10.10.60">
    <property type="entry name" value="Homeodomain-like"/>
    <property type="match status" value="2"/>
</dbReference>
<keyword evidence="6" id="KW-1185">Reference proteome</keyword>
<dbReference type="InterPro" id="IPR018060">
    <property type="entry name" value="HTH_AraC"/>
</dbReference>
<dbReference type="EMBL" id="CP071060">
    <property type="protein sequence ID" value="QSI76571.1"/>
    <property type="molecule type" value="Genomic_DNA"/>
</dbReference>
<dbReference type="InterPro" id="IPR029442">
    <property type="entry name" value="GyrI-like"/>
</dbReference>
<name>A0ABX7M587_9RHOO</name>
<dbReference type="Proteomes" id="UP000663570">
    <property type="component" value="Chromosome"/>
</dbReference>
<dbReference type="SMART" id="SM00342">
    <property type="entry name" value="HTH_ARAC"/>
    <property type="match status" value="1"/>
</dbReference>
<reference evidence="5 6" key="1">
    <citation type="submission" date="2021-02" db="EMBL/GenBank/DDBJ databases">
        <title>Niveibacterium changnyeongensis HC41.</title>
        <authorList>
            <person name="Kang M."/>
        </authorList>
    </citation>
    <scope>NUCLEOTIDE SEQUENCE [LARGE SCALE GENOMIC DNA]</scope>
    <source>
        <strain evidence="5 6">HC41</strain>
    </source>
</reference>
<protein>
    <submittedName>
        <fullName evidence="5">AraC family transcriptional regulator</fullName>
    </submittedName>
</protein>
<dbReference type="Pfam" id="PF06445">
    <property type="entry name" value="GyrI-like"/>
    <property type="match status" value="1"/>
</dbReference>
<dbReference type="InterPro" id="IPR020449">
    <property type="entry name" value="Tscrpt_reg_AraC-type_HTH"/>
</dbReference>
<keyword evidence="3" id="KW-0804">Transcription</keyword>
<dbReference type="InterPro" id="IPR011256">
    <property type="entry name" value="Reg_factor_effector_dom_sf"/>
</dbReference>
<dbReference type="Gene3D" id="3.20.80.10">
    <property type="entry name" value="Regulatory factor, effector binding domain"/>
    <property type="match status" value="1"/>
</dbReference>
<evidence type="ECO:0000256" key="2">
    <source>
        <dbReference type="ARBA" id="ARBA00023125"/>
    </source>
</evidence>
<dbReference type="Pfam" id="PF12833">
    <property type="entry name" value="HTH_18"/>
    <property type="match status" value="1"/>
</dbReference>
<dbReference type="SUPFAM" id="SSF55136">
    <property type="entry name" value="Probable bacterial effector-binding domain"/>
    <property type="match status" value="1"/>
</dbReference>